<keyword evidence="6" id="KW-1185">Reference proteome</keyword>
<dbReference type="InterPro" id="IPR001757">
    <property type="entry name" value="P_typ_ATPase"/>
</dbReference>
<dbReference type="Proteomes" id="UP000887540">
    <property type="component" value="Unplaced"/>
</dbReference>
<dbReference type="PROSITE" id="PS00154">
    <property type="entry name" value="ATPASE_E1_E2"/>
    <property type="match status" value="1"/>
</dbReference>
<dbReference type="GO" id="GO:0005886">
    <property type="term" value="C:plasma membrane"/>
    <property type="evidence" value="ECO:0007669"/>
    <property type="project" value="TreeGrafter"/>
</dbReference>
<dbReference type="AlphaFoldDB" id="A0A914CGH3"/>
<evidence type="ECO:0000313" key="6">
    <source>
        <dbReference type="Proteomes" id="UP000887540"/>
    </source>
</evidence>
<dbReference type="GO" id="GO:0005391">
    <property type="term" value="F:P-type sodium:potassium-exchanging transporter activity"/>
    <property type="evidence" value="ECO:0007669"/>
    <property type="project" value="TreeGrafter"/>
</dbReference>
<dbReference type="Gene3D" id="1.20.1110.10">
    <property type="entry name" value="Calcium-transporting ATPase, transmembrane domain"/>
    <property type="match status" value="1"/>
</dbReference>
<dbReference type="Pfam" id="PF13246">
    <property type="entry name" value="Cation_ATPase"/>
    <property type="match status" value="1"/>
</dbReference>
<sequence length="360" mass="40208">MQIKRFVKFLVFMALTIGTLVFIVGGFVHKWNNVPMLLATSFAVCAVGMVPEGLPATVTSILTVVARRLSAKNVYLKRLDIVEALGSANIIASDKTGTLTKNIMTVTNLWYHDEITTGLPGNDEQRTAKSIDKEMFKSPLTDILIAMTVCNKATFVGDAIHNGDTMQNMGNFENDQGWRSNTLTTNETIQRSLQKALHVLSRFRTKSMKEKQSLGTPSEIAMLKYVEQIIDVGITRLNHKIVFEIPFNSKRKWHLIIVKGRDLKDETNKYKLIMKGASEILIQKCSKILTSTGEVIDLDEAAMAKFQNSYDHFGEHGRRVIGFVEHEFIAPSNIEFTEKAGNFAQEGLTFIGTCAIMDPP</sequence>
<keyword evidence="4 5" id="KW-0472">Membrane</keyword>
<evidence type="ECO:0000256" key="2">
    <source>
        <dbReference type="ARBA" id="ARBA00022692"/>
    </source>
</evidence>
<dbReference type="PRINTS" id="PR00119">
    <property type="entry name" value="CATATPASE"/>
</dbReference>
<dbReference type="InterPro" id="IPR023298">
    <property type="entry name" value="ATPase_P-typ_TM_dom_sf"/>
</dbReference>
<evidence type="ECO:0000256" key="5">
    <source>
        <dbReference type="SAM" id="Phobius"/>
    </source>
</evidence>
<keyword evidence="3 5" id="KW-1133">Transmembrane helix</keyword>
<organism evidence="6 7">
    <name type="scientific">Acrobeloides nanus</name>
    <dbReference type="NCBI Taxonomy" id="290746"/>
    <lineage>
        <taxon>Eukaryota</taxon>
        <taxon>Metazoa</taxon>
        <taxon>Ecdysozoa</taxon>
        <taxon>Nematoda</taxon>
        <taxon>Chromadorea</taxon>
        <taxon>Rhabditida</taxon>
        <taxon>Tylenchina</taxon>
        <taxon>Cephalobomorpha</taxon>
        <taxon>Cephaloboidea</taxon>
        <taxon>Cephalobidae</taxon>
        <taxon>Acrobeloides</taxon>
    </lineage>
</organism>
<feature type="transmembrane region" description="Helical" evidence="5">
    <location>
        <begin position="7"/>
        <end position="28"/>
    </location>
</feature>
<dbReference type="PANTHER" id="PTHR43294:SF5">
    <property type="entry name" value="CATION-TRANSPORTING P-TYPE ATPASE N-TERMINAL DOMAIN-CONTAINING PROTEIN"/>
    <property type="match status" value="1"/>
</dbReference>
<evidence type="ECO:0000256" key="4">
    <source>
        <dbReference type="ARBA" id="ARBA00023136"/>
    </source>
</evidence>
<name>A0A914CGH3_9BILA</name>
<reference evidence="7" key="1">
    <citation type="submission" date="2022-11" db="UniProtKB">
        <authorList>
            <consortium name="WormBaseParasite"/>
        </authorList>
    </citation>
    <scope>IDENTIFICATION</scope>
</reference>
<dbReference type="NCBIfam" id="TIGR01494">
    <property type="entry name" value="ATPase_P-type"/>
    <property type="match status" value="1"/>
</dbReference>
<evidence type="ECO:0000313" key="7">
    <source>
        <dbReference type="WBParaSite" id="ACRNAN_scaffold10341.g14291.t1"/>
    </source>
</evidence>
<dbReference type="Gene3D" id="3.40.1110.10">
    <property type="entry name" value="Calcium-transporting ATPase, cytoplasmic domain N"/>
    <property type="match status" value="1"/>
</dbReference>
<dbReference type="GO" id="GO:1902600">
    <property type="term" value="P:proton transmembrane transport"/>
    <property type="evidence" value="ECO:0007669"/>
    <property type="project" value="TreeGrafter"/>
</dbReference>
<protein>
    <submittedName>
        <fullName evidence="7">Uncharacterized protein</fullName>
    </submittedName>
</protein>
<dbReference type="GO" id="GO:0005524">
    <property type="term" value="F:ATP binding"/>
    <property type="evidence" value="ECO:0007669"/>
    <property type="project" value="InterPro"/>
</dbReference>
<dbReference type="WBParaSite" id="ACRNAN_scaffold10341.g14291.t1">
    <property type="protein sequence ID" value="ACRNAN_scaffold10341.g14291.t1"/>
    <property type="gene ID" value="ACRNAN_scaffold10341.g14291"/>
</dbReference>
<dbReference type="InterPro" id="IPR050510">
    <property type="entry name" value="Cation_transp_ATPase_P-type"/>
</dbReference>
<dbReference type="PANTHER" id="PTHR43294">
    <property type="entry name" value="SODIUM/POTASSIUM-TRANSPORTING ATPASE SUBUNIT ALPHA"/>
    <property type="match status" value="1"/>
</dbReference>
<dbReference type="InterPro" id="IPR023299">
    <property type="entry name" value="ATPase_P-typ_cyto_dom_N"/>
</dbReference>
<dbReference type="SUPFAM" id="SSF81660">
    <property type="entry name" value="Metal cation-transporting ATPase, ATP-binding domain N"/>
    <property type="match status" value="1"/>
</dbReference>
<accession>A0A914CGH3</accession>
<dbReference type="GO" id="GO:0036376">
    <property type="term" value="P:sodium ion export across plasma membrane"/>
    <property type="evidence" value="ECO:0007669"/>
    <property type="project" value="TreeGrafter"/>
</dbReference>
<keyword evidence="2 5" id="KW-0812">Transmembrane</keyword>
<dbReference type="InterPro" id="IPR018303">
    <property type="entry name" value="ATPase_P-typ_P_site"/>
</dbReference>
<dbReference type="GO" id="GO:0006883">
    <property type="term" value="P:intracellular sodium ion homeostasis"/>
    <property type="evidence" value="ECO:0007669"/>
    <property type="project" value="TreeGrafter"/>
</dbReference>
<dbReference type="SUPFAM" id="SSF81665">
    <property type="entry name" value="Calcium ATPase, transmembrane domain M"/>
    <property type="match status" value="1"/>
</dbReference>
<dbReference type="GO" id="GO:0016887">
    <property type="term" value="F:ATP hydrolysis activity"/>
    <property type="evidence" value="ECO:0007669"/>
    <property type="project" value="InterPro"/>
</dbReference>
<dbReference type="GO" id="GO:0030007">
    <property type="term" value="P:intracellular potassium ion homeostasis"/>
    <property type="evidence" value="ECO:0007669"/>
    <property type="project" value="TreeGrafter"/>
</dbReference>
<dbReference type="GO" id="GO:1990573">
    <property type="term" value="P:potassium ion import across plasma membrane"/>
    <property type="evidence" value="ECO:0007669"/>
    <property type="project" value="TreeGrafter"/>
</dbReference>
<evidence type="ECO:0000256" key="1">
    <source>
        <dbReference type="ARBA" id="ARBA00004370"/>
    </source>
</evidence>
<comment type="subcellular location">
    <subcellularLocation>
        <location evidence="1">Membrane</location>
    </subcellularLocation>
</comment>
<evidence type="ECO:0000256" key="3">
    <source>
        <dbReference type="ARBA" id="ARBA00022989"/>
    </source>
</evidence>
<proteinExistence type="predicted"/>